<gene>
    <name evidence="2" type="ORF">ABEG20_07670</name>
</gene>
<reference evidence="2" key="1">
    <citation type="submission" date="2024-05" db="EMBL/GenBank/DDBJ databases">
        <authorList>
            <person name="Kim S."/>
            <person name="Heo J."/>
            <person name="Choi H."/>
            <person name="Choi Y."/>
            <person name="Kwon S.-W."/>
            <person name="Kim Y."/>
        </authorList>
    </citation>
    <scope>NUCLEOTIDE SEQUENCE</scope>
    <source>
        <strain evidence="2">KACC 23697</strain>
    </source>
</reference>
<keyword evidence="1" id="KW-0732">Signal</keyword>
<evidence type="ECO:0000256" key="1">
    <source>
        <dbReference type="SAM" id="SignalP"/>
    </source>
</evidence>
<dbReference type="AlphaFoldDB" id="A0AAU7K9T0"/>
<evidence type="ECO:0000313" key="2">
    <source>
        <dbReference type="EMBL" id="XBO49477.1"/>
    </source>
</evidence>
<proteinExistence type="predicted"/>
<dbReference type="Gene3D" id="1.25.40.390">
    <property type="match status" value="1"/>
</dbReference>
<protein>
    <submittedName>
        <fullName evidence="2">SusD/RagB family nutrient-binding outer membrane lipoprotein</fullName>
    </submittedName>
</protein>
<dbReference type="Pfam" id="PF12771">
    <property type="entry name" value="SusD-like_2"/>
    <property type="match status" value="1"/>
</dbReference>
<accession>A0AAU7K9T0</accession>
<dbReference type="RefSeq" id="WP_406826793.1">
    <property type="nucleotide sequence ID" value="NZ_CP157485.1"/>
</dbReference>
<feature type="chain" id="PRO_5043358222" evidence="1">
    <location>
        <begin position="22"/>
        <end position="526"/>
    </location>
</feature>
<keyword evidence="2" id="KW-0449">Lipoprotein</keyword>
<dbReference type="PROSITE" id="PS51257">
    <property type="entry name" value="PROKAR_LIPOPROTEIN"/>
    <property type="match status" value="1"/>
</dbReference>
<sequence>MKKIKNITVYAFLLVMGTSFFSCKKDFDKINTDPIGVPKVTADKLLAPTLTNVLSANLIRNRSINNELMQVSVSTVDEVLEGRIYRYDIRRTLSDAMWNSWYSELTNIKDINTIASDPASINTSYQGISRIAEAWTMQLLTDTYGDVPYTQANQGKSGLLEPAFDKQKDIYMSLLSKLEEANTLLMANQAIVPNSDPVYNGDISKWRRFGNSLYLRLLLRISGKAEASAQAIAKIKEIVDTNPTKYPIMIDNTHTAKILWNGTNSSTALYSSPFMVSVRPADFRTPAIVDFFINNLTSWGDPRINPAYGKNNVNRWGIAAGVAGYVGIPSAYPIGNGAPLKQAYFYSDAQSGNPLSLQTDPYTGVIMSVAEVDFILAEAAARGWINGTGDTYYYKGIADGINYWIPALYASGDGAAVRDYALKGDFNWNNALPLDNKTAGSNSKLELIHLQKYYALFLVDFQQWFEYRRTGHPLLPKGSSLLNGGKMPVRLYYPILAQSTNPTNYKNVLTAQGPDDVNTLMWWQKP</sequence>
<organism evidence="2">
    <name type="scientific">Pedobacter sp. KACC 23697</name>
    <dbReference type="NCBI Taxonomy" id="3149230"/>
    <lineage>
        <taxon>Bacteria</taxon>
        <taxon>Pseudomonadati</taxon>
        <taxon>Bacteroidota</taxon>
        <taxon>Sphingobacteriia</taxon>
        <taxon>Sphingobacteriales</taxon>
        <taxon>Sphingobacteriaceae</taxon>
        <taxon>Pedobacter</taxon>
    </lineage>
</organism>
<feature type="signal peptide" evidence="1">
    <location>
        <begin position="1"/>
        <end position="21"/>
    </location>
</feature>
<name>A0AAU7K9T0_9SPHI</name>
<dbReference type="InterPro" id="IPR011990">
    <property type="entry name" value="TPR-like_helical_dom_sf"/>
</dbReference>
<dbReference type="SUPFAM" id="SSF48452">
    <property type="entry name" value="TPR-like"/>
    <property type="match status" value="1"/>
</dbReference>
<dbReference type="InterPro" id="IPR041662">
    <property type="entry name" value="SusD-like_2"/>
</dbReference>
<dbReference type="EMBL" id="CP157485">
    <property type="protein sequence ID" value="XBO49477.1"/>
    <property type="molecule type" value="Genomic_DNA"/>
</dbReference>